<dbReference type="SUPFAM" id="SSF56112">
    <property type="entry name" value="Protein kinase-like (PK-like)"/>
    <property type="match status" value="1"/>
</dbReference>
<dbReference type="InterPro" id="IPR050108">
    <property type="entry name" value="CDK"/>
</dbReference>
<feature type="region of interest" description="Disordered" evidence="9">
    <location>
        <begin position="383"/>
        <end position="450"/>
    </location>
</feature>
<evidence type="ECO:0000256" key="7">
    <source>
        <dbReference type="PROSITE-ProRule" id="PRU10141"/>
    </source>
</evidence>
<comment type="caution">
    <text evidence="11">The sequence shown here is derived from an EMBL/GenBank/DDBJ whole genome shotgun (WGS) entry which is preliminary data.</text>
</comment>
<evidence type="ECO:0000313" key="11">
    <source>
        <dbReference type="EMBL" id="GAA0144385.1"/>
    </source>
</evidence>
<gene>
    <name evidence="11" type="ORF">LIER_04847</name>
</gene>
<dbReference type="PROSITE" id="PS50011">
    <property type="entry name" value="PROTEIN_KINASE_DOM"/>
    <property type="match status" value="1"/>
</dbReference>
<evidence type="ECO:0000256" key="1">
    <source>
        <dbReference type="ARBA" id="ARBA00006485"/>
    </source>
</evidence>
<keyword evidence="8" id="KW-0175">Coiled coil</keyword>
<dbReference type="InterPro" id="IPR000719">
    <property type="entry name" value="Prot_kinase_dom"/>
</dbReference>
<feature type="compositionally biased region" description="Polar residues" evidence="9">
    <location>
        <begin position="420"/>
        <end position="444"/>
    </location>
</feature>
<keyword evidence="2 11" id="KW-0723">Serine/threonine-protein kinase</keyword>
<dbReference type="FunFam" id="1.10.510.10:FF:000043">
    <property type="entry name" value="probable serine/threonine-protein kinase At1g54610"/>
    <property type="match status" value="1"/>
</dbReference>
<feature type="compositionally biased region" description="Basic and acidic residues" evidence="9">
    <location>
        <begin position="394"/>
        <end position="415"/>
    </location>
</feature>
<dbReference type="InterPro" id="IPR008271">
    <property type="entry name" value="Ser/Thr_kinase_AS"/>
</dbReference>
<dbReference type="SMART" id="SM00220">
    <property type="entry name" value="S_TKc"/>
    <property type="match status" value="1"/>
</dbReference>
<dbReference type="InterPro" id="IPR017441">
    <property type="entry name" value="Protein_kinase_ATP_BS"/>
</dbReference>
<dbReference type="GO" id="GO:0005634">
    <property type="term" value="C:nucleus"/>
    <property type="evidence" value="ECO:0007669"/>
    <property type="project" value="TreeGrafter"/>
</dbReference>
<accession>A0AAV3NY84</accession>
<keyword evidence="12" id="KW-1185">Reference proteome</keyword>
<dbReference type="GO" id="GO:0008353">
    <property type="term" value="F:RNA polymerase II CTD heptapeptide repeat kinase activity"/>
    <property type="evidence" value="ECO:0007669"/>
    <property type="project" value="TreeGrafter"/>
</dbReference>
<dbReference type="AlphaFoldDB" id="A0AAV3NY84"/>
<keyword evidence="3" id="KW-0808">Transferase</keyword>
<keyword evidence="4 7" id="KW-0547">Nucleotide-binding</keyword>
<evidence type="ECO:0000256" key="2">
    <source>
        <dbReference type="ARBA" id="ARBA00022527"/>
    </source>
</evidence>
<evidence type="ECO:0000313" key="12">
    <source>
        <dbReference type="Proteomes" id="UP001454036"/>
    </source>
</evidence>
<dbReference type="CDD" id="cd07840">
    <property type="entry name" value="STKc_CDK9_like"/>
    <property type="match status" value="1"/>
</dbReference>
<dbReference type="EMBL" id="BAABME010000639">
    <property type="protein sequence ID" value="GAA0144385.1"/>
    <property type="molecule type" value="Genomic_DNA"/>
</dbReference>
<dbReference type="GO" id="GO:0032968">
    <property type="term" value="P:positive regulation of transcription elongation by RNA polymerase II"/>
    <property type="evidence" value="ECO:0007669"/>
    <property type="project" value="TreeGrafter"/>
</dbReference>
<dbReference type="PROSITE" id="PS00107">
    <property type="entry name" value="PROTEIN_KINASE_ATP"/>
    <property type="match status" value="1"/>
</dbReference>
<dbReference type="GO" id="GO:0000307">
    <property type="term" value="C:cyclin-dependent protein kinase holoenzyme complex"/>
    <property type="evidence" value="ECO:0007669"/>
    <property type="project" value="TreeGrafter"/>
</dbReference>
<feature type="compositionally biased region" description="Polar residues" evidence="9">
    <location>
        <begin position="46"/>
        <end position="58"/>
    </location>
</feature>
<feature type="compositionally biased region" description="Low complexity" evidence="9">
    <location>
        <begin position="481"/>
        <end position="504"/>
    </location>
</feature>
<dbReference type="Gene3D" id="3.30.200.20">
    <property type="entry name" value="Phosphorylase Kinase, domain 1"/>
    <property type="match status" value="1"/>
</dbReference>
<dbReference type="PANTHER" id="PTHR24056:SF384">
    <property type="entry name" value="PROTEIN KINASE SUPERFAMILY PROTEIN"/>
    <property type="match status" value="1"/>
</dbReference>
<dbReference type="Pfam" id="PF00069">
    <property type="entry name" value="Pkinase"/>
    <property type="match status" value="1"/>
</dbReference>
<feature type="binding site" evidence="7">
    <location>
        <position position="122"/>
    </location>
    <ligand>
        <name>ATP</name>
        <dbReference type="ChEBI" id="CHEBI:30616"/>
    </ligand>
</feature>
<keyword evidence="5 11" id="KW-0418">Kinase</keyword>
<evidence type="ECO:0000256" key="5">
    <source>
        <dbReference type="ARBA" id="ARBA00022777"/>
    </source>
</evidence>
<dbReference type="InterPro" id="IPR011009">
    <property type="entry name" value="Kinase-like_dom_sf"/>
</dbReference>
<dbReference type="GO" id="GO:0005524">
    <property type="term" value="F:ATP binding"/>
    <property type="evidence" value="ECO:0007669"/>
    <property type="project" value="UniProtKB-UniRule"/>
</dbReference>
<evidence type="ECO:0000259" key="10">
    <source>
        <dbReference type="PROSITE" id="PS50011"/>
    </source>
</evidence>
<evidence type="ECO:0000256" key="3">
    <source>
        <dbReference type="ARBA" id="ARBA00022679"/>
    </source>
</evidence>
<organism evidence="11 12">
    <name type="scientific">Lithospermum erythrorhizon</name>
    <name type="common">Purple gromwell</name>
    <name type="synonym">Lithospermum officinale var. erythrorhizon</name>
    <dbReference type="NCBI Taxonomy" id="34254"/>
    <lineage>
        <taxon>Eukaryota</taxon>
        <taxon>Viridiplantae</taxon>
        <taxon>Streptophyta</taxon>
        <taxon>Embryophyta</taxon>
        <taxon>Tracheophyta</taxon>
        <taxon>Spermatophyta</taxon>
        <taxon>Magnoliopsida</taxon>
        <taxon>eudicotyledons</taxon>
        <taxon>Gunneridae</taxon>
        <taxon>Pentapetalae</taxon>
        <taxon>asterids</taxon>
        <taxon>lamiids</taxon>
        <taxon>Boraginales</taxon>
        <taxon>Boraginaceae</taxon>
        <taxon>Boraginoideae</taxon>
        <taxon>Lithospermeae</taxon>
        <taxon>Lithospermum</taxon>
    </lineage>
</organism>
<protein>
    <submittedName>
        <fullName evidence="11">Non-receptor serine/threonine protein kinase</fullName>
    </submittedName>
</protein>
<evidence type="ECO:0000256" key="8">
    <source>
        <dbReference type="SAM" id="Coils"/>
    </source>
</evidence>
<proteinExistence type="inferred from homology"/>
<comment type="similarity">
    <text evidence="1">Belongs to the protein kinase superfamily. CMGC Ser/Thr protein kinase family. CDC2/CDKX subfamily.</text>
</comment>
<feature type="coiled-coil region" evidence="8">
    <location>
        <begin position="536"/>
        <end position="563"/>
    </location>
</feature>
<keyword evidence="6 7" id="KW-0067">ATP-binding</keyword>
<feature type="region of interest" description="Disordered" evidence="9">
    <location>
        <begin position="473"/>
        <end position="515"/>
    </location>
</feature>
<feature type="region of interest" description="Disordered" evidence="9">
    <location>
        <begin position="35"/>
        <end position="67"/>
    </location>
</feature>
<evidence type="ECO:0000256" key="9">
    <source>
        <dbReference type="SAM" id="MobiDB-lite"/>
    </source>
</evidence>
<reference evidence="11 12" key="1">
    <citation type="submission" date="2024-01" db="EMBL/GenBank/DDBJ databases">
        <title>The complete chloroplast genome sequence of Lithospermum erythrorhizon: insights into the phylogenetic relationship among Boraginaceae species and the maternal lineages of purple gromwells.</title>
        <authorList>
            <person name="Okada T."/>
            <person name="Watanabe K."/>
        </authorList>
    </citation>
    <scope>NUCLEOTIDE SEQUENCE [LARGE SCALE GENOMIC DNA]</scope>
</reference>
<evidence type="ECO:0000256" key="6">
    <source>
        <dbReference type="ARBA" id="ARBA00022840"/>
    </source>
</evidence>
<sequence length="570" mass="63569">MGGLCSKESGVHDYVADNEKDGKSKCFKQVIAPPKRKKFAKPTKDVSANTISESTAETKNSRGEGSASGWPRWLSSVAGDAIKGWLPRSADSYQKISKIGQGTYSTVYRARDLITNKIVAMKKVNFVNMDPESVRFMAREISILRRLDHPNVMKLEALVTSRISGSLYLVFEYMEHDLTGLLASPKVKFTEPQIKCFMQQLLRGLEHGHSRGVLHRDIKGSNVLVDNNGNLKIGDWGLATTYEPHQTEPMTSRVVSLWYRAPELLLGATEYGPAIDMWSVGCILAELFRGKPIMPGRTEVEQMHKIFKLCGSASEDYWRNSNLPHATSFKPQQPYKRRVTDTFKDLPPAALKLVNVLLSMEPNLRRDATSALNSEFFKTKPLPCDPSSLPKYPPSKELDVKLQKEGARRRKDESVKGNGKISSTKSSRSAKVTPINQKQSTSVKITPWEESGTGFPIEASRMGLHHSVGYGWAPKAKRHSSSSVHGRSLSSSQRQRGARQSSSLHISDKNGSAQDSSVYVPKVNRIHFSGPLVPPGGNMEELLKEHERQIQEAVRKGRHVKNKTTKNMLY</sequence>
<evidence type="ECO:0000256" key="4">
    <source>
        <dbReference type="ARBA" id="ARBA00022741"/>
    </source>
</evidence>
<dbReference type="FunFam" id="3.30.200.20:FF:000021">
    <property type="entry name" value="probable serine/threonine-protein kinase At1g54610"/>
    <property type="match status" value="1"/>
</dbReference>
<feature type="domain" description="Protein kinase" evidence="10">
    <location>
        <begin position="93"/>
        <end position="377"/>
    </location>
</feature>
<dbReference type="Gene3D" id="1.10.510.10">
    <property type="entry name" value="Transferase(Phosphotransferase) domain 1"/>
    <property type="match status" value="1"/>
</dbReference>
<name>A0AAV3NY84_LITER</name>
<dbReference type="PANTHER" id="PTHR24056">
    <property type="entry name" value="CELL DIVISION PROTEIN KINASE"/>
    <property type="match status" value="1"/>
</dbReference>
<dbReference type="Proteomes" id="UP001454036">
    <property type="component" value="Unassembled WGS sequence"/>
</dbReference>
<dbReference type="PROSITE" id="PS00108">
    <property type="entry name" value="PROTEIN_KINASE_ST"/>
    <property type="match status" value="1"/>
</dbReference>